<comment type="caution">
    <text evidence="2">The sequence shown here is derived from an EMBL/GenBank/DDBJ whole genome shotgun (WGS) entry which is preliminary data.</text>
</comment>
<feature type="region of interest" description="Disordered" evidence="1">
    <location>
        <begin position="261"/>
        <end position="283"/>
    </location>
</feature>
<keyword evidence="3" id="KW-1185">Reference proteome</keyword>
<gene>
    <name evidence="2" type="ORF">LX32DRAFT_634438</name>
</gene>
<sequence length="412" mass="46347">MSPVWVRPSFLPSRVESRYQSSDARGQFTAFVSIQLLITKISSRSTHTHTHTHHISSEDTNQRKFEPGMTTLPLKVKVAIRDHWTKEDSHLQQSLKSLQDVLGLEVDVNPEWQLLLAELEAGYTDRADAVIAVAGTVAAWCRAAAELLDDTKNEEWTETLLEKLKITWSRLRLFIEVSTGDDVSTSWSDDRGGFLVSLPRRQRITPMNLQPLFQAELKDCFADHRQLPPYSASPNPDDWDEVDGVDARVGRLSVSGPNAAVLHRRGPSVSSTATQPPADFMPRADALPRPDDLLLKPPYHLMIYSRGAHEIEVQCSHSPTLKFLADYFKRWRRTNHQISSKPPAVEVRLHQCAFGMGASIDRLVLATEHKYGGAFILTPTVILSLVEGVLGYKPVHSDATTWTYRRDVELKT</sequence>
<dbReference type="AlphaFoldDB" id="A0AAD9HU08"/>
<dbReference type="EMBL" id="MU842815">
    <property type="protein sequence ID" value="KAK2034312.1"/>
    <property type="molecule type" value="Genomic_DNA"/>
</dbReference>
<organism evidence="2 3">
    <name type="scientific">Colletotrichum zoysiae</name>
    <dbReference type="NCBI Taxonomy" id="1216348"/>
    <lineage>
        <taxon>Eukaryota</taxon>
        <taxon>Fungi</taxon>
        <taxon>Dikarya</taxon>
        <taxon>Ascomycota</taxon>
        <taxon>Pezizomycotina</taxon>
        <taxon>Sordariomycetes</taxon>
        <taxon>Hypocreomycetidae</taxon>
        <taxon>Glomerellales</taxon>
        <taxon>Glomerellaceae</taxon>
        <taxon>Colletotrichum</taxon>
        <taxon>Colletotrichum graminicola species complex</taxon>
    </lineage>
</organism>
<protein>
    <submittedName>
        <fullName evidence="2">Uncharacterized protein</fullName>
    </submittedName>
</protein>
<evidence type="ECO:0000256" key="1">
    <source>
        <dbReference type="SAM" id="MobiDB-lite"/>
    </source>
</evidence>
<reference evidence="2" key="1">
    <citation type="submission" date="2021-06" db="EMBL/GenBank/DDBJ databases">
        <title>Comparative genomics, transcriptomics and evolutionary studies reveal genomic signatures of adaptation to plant cell wall in hemibiotrophic fungi.</title>
        <authorList>
            <consortium name="DOE Joint Genome Institute"/>
            <person name="Baroncelli R."/>
            <person name="Diaz J.F."/>
            <person name="Benocci T."/>
            <person name="Peng M."/>
            <person name="Battaglia E."/>
            <person name="Haridas S."/>
            <person name="Andreopoulos W."/>
            <person name="Labutti K."/>
            <person name="Pangilinan J."/>
            <person name="Floch G.L."/>
            <person name="Makela M.R."/>
            <person name="Henrissat B."/>
            <person name="Grigoriev I.V."/>
            <person name="Crouch J.A."/>
            <person name="De Vries R.P."/>
            <person name="Sukno S.A."/>
            <person name="Thon M.R."/>
        </authorList>
    </citation>
    <scope>NUCLEOTIDE SEQUENCE</scope>
    <source>
        <strain evidence="2">MAFF235873</strain>
    </source>
</reference>
<proteinExistence type="predicted"/>
<accession>A0AAD9HU08</accession>
<evidence type="ECO:0000313" key="2">
    <source>
        <dbReference type="EMBL" id="KAK2034312.1"/>
    </source>
</evidence>
<dbReference type="Proteomes" id="UP001232148">
    <property type="component" value="Unassembled WGS sequence"/>
</dbReference>
<evidence type="ECO:0000313" key="3">
    <source>
        <dbReference type="Proteomes" id="UP001232148"/>
    </source>
</evidence>
<name>A0AAD9HU08_9PEZI</name>